<organism evidence="8 9">
    <name type="scientific">Dysgonomonas capnocytophagoides</name>
    <dbReference type="NCBI Taxonomy" id="45254"/>
    <lineage>
        <taxon>Bacteria</taxon>
        <taxon>Pseudomonadati</taxon>
        <taxon>Bacteroidota</taxon>
        <taxon>Bacteroidia</taxon>
        <taxon>Bacteroidales</taxon>
        <taxon>Dysgonomonadaceae</taxon>
        <taxon>Dysgonomonas</taxon>
    </lineage>
</organism>
<dbReference type="GO" id="GO:0006310">
    <property type="term" value="P:DNA recombination"/>
    <property type="evidence" value="ECO:0007669"/>
    <property type="project" value="UniProtKB-KW"/>
</dbReference>
<protein>
    <recommendedName>
        <fullName evidence="10">Site-specific integrase</fullName>
    </recommendedName>
</protein>
<dbReference type="InterPro" id="IPR011010">
    <property type="entry name" value="DNA_brk_join_enz"/>
</dbReference>
<evidence type="ECO:0000256" key="3">
    <source>
        <dbReference type="ARBA" id="ARBA00023125"/>
    </source>
</evidence>
<dbReference type="SUPFAM" id="SSF56349">
    <property type="entry name" value="DNA breaking-rejoining enzymes"/>
    <property type="match status" value="1"/>
</dbReference>
<evidence type="ECO:0000313" key="8">
    <source>
        <dbReference type="EMBL" id="TFD96845.1"/>
    </source>
</evidence>
<feature type="domain" description="Core-binding (CB)" evidence="7">
    <location>
        <begin position="107"/>
        <end position="190"/>
    </location>
</feature>
<dbReference type="Gene3D" id="1.10.150.130">
    <property type="match status" value="1"/>
</dbReference>
<keyword evidence="9" id="KW-1185">Reference proteome</keyword>
<dbReference type="Gene3D" id="1.10.443.10">
    <property type="entry name" value="Intergrase catalytic core"/>
    <property type="match status" value="1"/>
</dbReference>
<dbReference type="GO" id="GO:0015074">
    <property type="term" value="P:DNA integration"/>
    <property type="evidence" value="ECO:0007669"/>
    <property type="project" value="UniProtKB-KW"/>
</dbReference>
<comment type="similarity">
    <text evidence="1">Belongs to the 'phage' integrase family.</text>
</comment>
<evidence type="ECO:0000256" key="2">
    <source>
        <dbReference type="ARBA" id="ARBA00022908"/>
    </source>
</evidence>
<dbReference type="InterPro" id="IPR013762">
    <property type="entry name" value="Integrase-like_cat_sf"/>
</dbReference>
<dbReference type="Pfam" id="PF00589">
    <property type="entry name" value="Phage_integrase"/>
    <property type="match status" value="1"/>
</dbReference>
<dbReference type="PROSITE" id="PS51900">
    <property type="entry name" value="CB"/>
    <property type="match status" value="1"/>
</dbReference>
<dbReference type="PANTHER" id="PTHR30349:SF64">
    <property type="entry name" value="PROPHAGE INTEGRASE INTD-RELATED"/>
    <property type="match status" value="1"/>
</dbReference>
<dbReference type="InterPro" id="IPR044068">
    <property type="entry name" value="CB"/>
</dbReference>
<keyword evidence="3 5" id="KW-0238">DNA-binding</keyword>
<dbReference type="InterPro" id="IPR010998">
    <property type="entry name" value="Integrase_recombinase_N"/>
</dbReference>
<dbReference type="PROSITE" id="PS51898">
    <property type="entry name" value="TYR_RECOMBINASE"/>
    <property type="match status" value="1"/>
</dbReference>
<evidence type="ECO:0000256" key="5">
    <source>
        <dbReference type="PROSITE-ProRule" id="PRU01248"/>
    </source>
</evidence>
<dbReference type="InterPro" id="IPR025269">
    <property type="entry name" value="SAM-like_dom"/>
</dbReference>
<evidence type="ECO:0000256" key="4">
    <source>
        <dbReference type="ARBA" id="ARBA00023172"/>
    </source>
</evidence>
<evidence type="ECO:0000259" key="6">
    <source>
        <dbReference type="PROSITE" id="PS51898"/>
    </source>
</evidence>
<reference evidence="8 9" key="1">
    <citation type="submission" date="2019-03" db="EMBL/GenBank/DDBJ databases">
        <title>San Antonio Military Medical Center submission to MRSN (WRAIR), pending publication.</title>
        <authorList>
            <person name="Blyth D.M."/>
            <person name="Mccarthy S.L."/>
            <person name="Schall S.E."/>
            <person name="Stam J.A."/>
            <person name="Ong A.C."/>
            <person name="Mcgann P.T."/>
        </authorList>
    </citation>
    <scope>NUCLEOTIDE SEQUENCE [LARGE SCALE GENOMIC DNA]</scope>
    <source>
        <strain evidence="8 9">MRSN571793</strain>
    </source>
</reference>
<dbReference type="Pfam" id="PF13102">
    <property type="entry name" value="Phage_int_SAM_5"/>
    <property type="match status" value="1"/>
</dbReference>
<feature type="domain" description="Tyr recombinase" evidence="6">
    <location>
        <begin position="213"/>
        <end position="404"/>
    </location>
</feature>
<name>A0A4Y8L2H2_9BACT</name>
<dbReference type="STRING" id="1121485.GCA_000426485_00289"/>
<keyword evidence="2" id="KW-0229">DNA integration</keyword>
<dbReference type="EMBL" id="SOML01000004">
    <property type="protein sequence ID" value="TFD96845.1"/>
    <property type="molecule type" value="Genomic_DNA"/>
</dbReference>
<proteinExistence type="inferred from homology"/>
<dbReference type="OrthoDB" id="1094492at2"/>
<sequence>MTTIKILRRTSRGRDYLGSLYVRVIHERRVSTLTLPIRLYGNEWDSRNECVSYQGSDTYRQRELTMVSTQLRQVREQFSDILNKLESSGVYHSRDLIRLYRWRSNKKSLWNFTERLYEELSERGQERTARAYRTVSRGLIDFSSAPELHLSELTSGLIKRFETHLKNLGRAANTISYYMRNLRAIYHRAIDSGLLRGDTDHPFHGVYTGVQVTRKRALSREGIRRLYKLDPGAACADKEECSKLLDAQRLFFFSFHARGMSFVDMAYLRKNNIRSGVLSYFRKKTGQLIEIKVTAYMQSILNYFSQSNKNSVYVFPIIRDGGGSERLQYESGLRGQNKRLQRLALLAGLKEHVSTHVARHSWATMAKRENLPLWVISEGLGHSNEKTTYTYLASFERSVLDLAGERISTLLAGQRGYNCH</sequence>
<evidence type="ECO:0008006" key="10">
    <source>
        <dbReference type="Google" id="ProtNLM"/>
    </source>
</evidence>
<dbReference type="InterPro" id="IPR002104">
    <property type="entry name" value="Integrase_catalytic"/>
</dbReference>
<evidence type="ECO:0000313" key="9">
    <source>
        <dbReference type="Proteomes" id="UP000297861"/>
    </source>
</evidence>
<comment type="caution">
    <text evidence="8">The sequence shown here is derived from an EMBL/GenBank/DDBJ whole genome shotgun (WGS) entry which is preliminary data.</text>
</comment>
<dbReference type="RefSeq" id="WP_134436123.1">
    <property type="nucleotide sequence ID" value="NZ_SOML01000004.1"/>
</dbReference>
<dbReference type="GO" id="GO:0003677">
    <property type="term" value="F:DNA binding"/>
    <property type="evidence" value="ECO:0007669"/>
    <property type="project" value="UniProtKB-UniRule"/>
</dbReference>
<evidence type="ECO:0000256" key="1">
    <source>
        <dbReference type="ARBA" id="ARBA00008857"/>
    </source>
</evidence>
<evidence type="ECO:0000259" key="7">
    <source>
        <dbReference type="PROSITE" id="PS51900"/>
    </source>
</evidence>
<dbReference type="PANTHER" id="PTHR30349">
    <property type="entry name" value="PHAGE INTEGRASE-RELATED"/>
    <property type="match status" value="1"/>
</dbReference>
<accession>A0A4Y8L2H2</accession>
<dbReference type="Proteomes" id="UP000297861">
    <property type="component" value="Unassembled WGS sequence"/>
</dbReference>
<gene>
    <name evidence="8" type="ORF">E2605_08505</name>
</gene>
<dbReference type="AlphaFoldDB" id="A0A4Y8L2H2"/>
<dbReference type="InterPro" id="IPR050090">
    <property type="entry name" value="Tyrosine_recombinase_XerCD"/>
</dbReference>
<keyword evidence="4" id="KW-0233">DNA recombination</keyword>